<keyword evidence="2" id="KW-1185">Reference proteome</keyword>
<name>A0ABP8EXI4_9MICO</name>
<reference evidence="2" key="1">
    <citation type="journal article" date="2019" name="Int. J. Syst. Evol. Microbiol.">
        <title>The Global Catalogue of Microorganisms (GCM) 10K type strain sequencing project: providing services to taxonomists for standard genome sequencing and annotation.</title>
        <authorList>
            <consortium name="The Broad Institute Genomics Platform"/>
            <consortium name="The Broad Institute Genome Sequencing Center for Infectious Disease"/>
            <person name="Wu L."/>
            <person name="Ma J."/>
        </authorList>
    </citation>
    <scope>NUCLEOTIDE SEQUENCE [LARGE SCALE GENOMIC DNA]</scope>
    <source>
        <strain evidence="2">JCM 17459</strain>
    </source>
</reference>
<organism evidence="1 2">
    <name type="scientific">Georgenia daeguensis</name>
    <dbReference type="NCBI Taxonomy" id="908355"/>
    <lineage>
        <taxon>Bacteria</taxon>
        <taxon>Bacillati</taxon>
        <taxon>Actinomycetota</taxon>
        <taxon>Actinomycetes</taxon>
        <taxon>Micrococcales</taxon>
        <taxon>Bogoriellaceae</taxon>
        <taxon>Georgenia</taxon>
    </lineage>
</organism>
<gene>
    <name evidence="1" type="ORF">GCM10022262_30150</name>
</gene>
<evidence type="ECO:0008006" key="3">
    <source>
        <dbReference type="Google" id="ProtNLM"/>
    </source>
</evidence>
<evidence type="ECO:0000313" key="2">
    <source>
        <dbReference type="Proteomes" id="UP001499841"/>
    </source>
</evidence>
<dbReference type="Proteomes" id="UP001499841">
    <property type="component" value="Unassembled WGS sequence"/>
</dbReference>
<sequence length="87" mass="9427">MHPNVFHDVLDGLPLTGWQVVQEADGLRVLLTAGPRLSTSGVEDRLVERLRSAGARRTRVRVEVVGAIPRTPLGKSPLVRARPPDGS</sequence>
<protein>
    <recommendedName>
        <fullName evidence="3">AMP-binding enzyme C-terminal domain-containing protein</fullName>
    </recommendedName>
</protein>
<evidence type="ECO:0000313" key="1">
    <source>
        <dbReference type="EMBL" id="GAA4288655.1"/>
    </source>
</evidence>
<comment type="caution">
    <text evidence="1">The sequence shown here is derived from an EMBL/GenBank/DDBJ whole genome shotgun (WGS) entry which is preliminary data.</text>
</comment>
<accession>A0ABP8EXI4</accession>
<proteinExistence type="predicted"/>
<dbReference type="RefSeq" id="WP_345042874.1">
    <property type="nucleotide sequence ID" value="NZ_BAABBA010000016.1"/>
</dbReference>
<dbReference type="EMBL" id="BAABBA010000016">
    <property type="protein sequence ID" value="GAA4288655.1"/>
    <property type="molecule type" value="Genomic_DNA"/>
</dbReference>